<dbReference type="Pfam" id="PF00036">
    <property type="entry name" value="EF-hand_1"/>
    <property type="match status" value="1"/>
</dbReference>
<comment type="caution">
    <text evidence="6">The sequence shown here is derived from an EMBL/GenBank/DDBJ whole genome shotgun (WGS) entry which is preliminary data.</text>
</comment>
<protein>
    <recommendedName>
        <fullName evidence="5">EF-hand domain-containing protein</fullName>
    </recommendedName>
</protein>
<proteinExistence type="inferred from homology"/>
<feature type="domain" description="EF-hand" evidence="5">
    <location>
        <begin position="144"/>
        <end position="179"/>
    </location>
</feature>
<organism evidence="6 7">
    <name type="scientific">Paralvinella palmiformis</name>
    <dbReference type="NCBI Taxonomy" id="53620"/>
    <lineage>
        <taxon>Eukaryota</taxon>
        <taxon>Metazoa</taxon>
        <taxon>Spiralia</taxon>
        <taxon>Lophotrochozoa</taxon>
        <taxon>Annelida</taxon>
        <taxon>Polychaeta</taxon>
        <taxon>Sedentaria</taxon>
        <taxon>Canalipalpata</taxon>
        <taxon>Terebellida</taxon>
        <taxon>Terebelliformia</taxon>
        <taxon>Alvinellidae</taxon>
        <taxon>Paralvinella</taxon>
    </lineage>
</organism>
<dbReference type="PROSITE" id="PS00018">
    <property type="entry name" value="EF_HAND_1"/>
    <property type="match status" value="3"/>
</dbReference>
<evidence type="ECO:0000256" key="4">
    <source>
        <dbReference type="ARBA" id="ARBA00022837"/>
    </source>
</evidence>
<dbReference type="GO" id="GO:0005509">
    <property type="term" value="F:calcium ion binding"/>
    <property type="evidence" value="ECO:0007669"/>
    <property type="project" value="InterPro"/>
</dbReference>
<dbReference type="CDD" id="cd00051">
    <property type="entry name" value="EFh"/>
    <property type="match status" value="2"/>
</dbReference>
<keyword evidence="2" id="KW-0479">Metal-binding</keyword>
<evidence type="ECO:0000256" key="3">
    <source>
        <dbReference type="ARBA" id="ARBA00022737"/>
    </source>
</evidence>
<feature type="domain" description="EF-hand" evidence="5">
    <location>
        <begin position="62"/>
        <end position="97"/>
    </location>
</feature>
<feature type="domain" description="EF-hand" evidence="5">
    <location>
        <begin position="98"/>
        <end position="133"/>
    </location>
</feature>
<evidence type="ECO:0000256" key="1">
    <source>
        <dbReference type="ARBA" id="ARBA00006049"/>
    </source>
</evidence>
<dbReference type="PANTHER" id="PTHR23055">
    <property type="entry name" value="CALCIUM BINDING PROTEINS"/>
    <property type="match status" value="1"/>
</dbReference>
<reference evidence="6" key="1">
    <citation type="journal article" date="2023" name="Mol. Biol. Evol.">
        <title>Third-Generation Sequencing Reveals the Adaptive Role of the Epigenome in Three Deep-Sea Polychaetes.</title>
        <authorList>
            <person name="Perez M."/>
            <person name="Aroh O."/>
            <person name="Sun Y."/>
            <person name="Lan Y."/>
            <person name="Juniper S.K."/>
            <person name="Young C.R."/>
            <person name="Angers B."/>
            <person name="Qian P.Y."/>
        </authorList>
    </citation>
    <scope>NUCLEOTIDE SEQUENCE</scope>
    <source>
        <strain evidence="6">P08H-3</strain>
    </source>
</reference>
<dbReference type="SUPFAM" id="SSF47473">
    <property type="entry name" value="EF-hand"/>
    <property type="match status" value="1"/>
</dbReference>
<keyword evidence="7" id="KW-1185">Reference proteome</keyword>
<sequence>MGNGCMGKSLSKEDLQYLLETTCFTETQIRQWYTGFMKDCPDGYLRRSQFLSIYEALFTDHRASAFYSHVFRAFDEDGSGCIDFKEFLQAISVTQSGLPKDRLKLAFKLYDVDSSGQVEIHEMAEIIKAVYLMMDPDMEDLVEQAEKKAQDVFTKVDVDNDGFVTEDEFVTACITDDSLYRLLASGDVAVKRATKDGDTTTD</sequence>
<dbReference type="PANTHER" id="PTHR23055:SF69">
    <property type="entry name" value="NEURONAL CALCIUM SENSOR 2"/>
    <property type="match status" value="1"/>
</dbReference>
<dbReference type="SMART" id="SM00054">
    <property type="entry name" value="EFh"/>
    <property type="match status" value="3"/>
</dbReference>
<dbReference type="InterPro" id="IPR011992">
    <property type="entry name" value="EF-hand-dom_pair"/>
</dbReference>
<dbReference type="PRINTS" id="PR00450">
    <property type="entry name" value="RECOVERIN"/>
</dbReference>
<accession>A0AAD9NCR0</accession>
<comment type="similarity">
    <text evidence="1">Belongs to the recoverin family.</text>
</comment>
<keyword evidence="4" id="KW-0106">Calcium</keyword>
<dbReference type="EMBL" id="JAODUP010000074">
    <property type="protein sequence ID" value="KAK2163778.1"/>
    <property type="molecule type" value="Genomic_DNA"/>
</dbReference>
<dbReference type="Pfam" id="PF13499">
    <property type="entry name" value="EF-hand_7"/>
    <property type="match status" value="1"/>
</dbReference>
<name>A0AAD9NCR0_9ANNE</name>
<dbReference type="InterPro" id="IPR002048">
    <property type="entry name" value="EF_hand_dom"/>
</dbReference>
<dbReference type="FunFam" id="1.10.238.10:FF:000009">
    <property type="entry name" value="Visinin-like protein 1"/>
    <property type="match status" value="1"/>
</dbReference>
<dbReference type="InterPro" id="IPR028846">
    <property type="entry name" value="Recoverin"/>
</dbReference>
<dbReference type="InterPro" id="IPR018247">
    <property type="entry name" value="EF_Hand_1_Ca_BS"/>
</dbReference>
<keyword evidence="3" id="KW-0677">Repeat</keyword>
<dbReference type="AlphaFoldDB" id="A0AAD9NCR0"/>
<evidence type="ECO:0000256" key="2">
    <source>
        <dbReference type="ARBA" id="ARBA00022723"/>
    </source>
</evidence>
<evidence type="ECO:0000259" key="5">
    <source>
        <dbReference type="PROSITE" id="PS50222"/>
    </source>
</evidence>
<dbReference type="Gene3D" id="1.10.238.10">
    <property type="entry name" value="EF-hand"/>
    <property type="match status" value="1"/>
</dbReference>
<dbReference type="Proteomes" id="UP001208570">
    <property type="component" value="Unassembled WGS sequence"/>
</dbReference>
<dbReference type="PROSITE" id="PS50222">
    <property type="entry name" value="EF_HAND_2"/>
    <property type="match status" value="3"/>
</dbReference>
<evidence type="ECO:0000313" key="6">
    <source>
        <dbReference type="EMBL" id="KAK2163778.1"/>
    </source>
</evidence>
<evidence type="ECO:0000313" key="7">
    <source>
        <dbReference type="Proteomes" id="UP001208570"/>
    </source>
</evidence>
<gene>
    <name evidence="6" type="ORF">LSH36_74g05021</name>
</gene>